<dbReference type="EMBL" id="BSYA01000072">
    <property type="protein sequence ID" value="GMG30534.1"/>
    <property type="molecule type" value="Genomic_DNA"/>
</dbReference>
<gene>
    <name evidence="1" type="ORF">Aory04_000659100</name>
</gene>
<reference evidence="1" key="1">
    <citation type="submission" date="2023-04" db="EMBL/GenBank/DDBJ databases">
        <title>Aspergillus oryzae NBRC 4228.</title>
        <authorList>
            <person name="Ichikawa N."/>
            <person name="Sato H."/>
            <person name="Tonouchi N."/>
        </authorList>
    </citation>
    <scope>NUCLEOTIDE SEQUENCE</scope>
    <source>
        <strain evidence="1">NBRC 4228</strain>
    </source>
</reference>
<organism evidence="1 2">
    <name type="scientific">Aspergillus oryzae</name>
    <name type="common">Yellow koji mold</name>
    <dbReference type="NCBI Taxonomy" id="5062"/>
    <lineage>
        <taxon>Eukaryota</taxon>
        <taxon>Fungi</taxon>
        <taxon>Dikarya</taxon>
        <taxon>Ascomycota</taxon>
        <taxon>Pezizomycotina</taxon>
        <taxon>Eurotiomycetes</taxon>
        <taxon>Eurotiomycetidae</taxon>
        <taxon>Eurotiales</taxon>
        <taxon>Aspergillaceae</taxon>
        <taxon>Aspergillus</taxon>
        <taxon>Aspergillus subgen. Circumdati</taxon>
    </lineage>
</organism>
<name>A0AAN4YNF4_ASPOZ</name>
<evidence type="ECO:0000313" key="1">
    <source>
        <dbReference type="EMBL" id="GMG30534.1"/>
    </source>
</evidence>
<comment type="caution">
    <text evidence="1">The sequence shown here is derived from an EMBL/GenBank/DDBJ whole genome shotgun (WGS) entry which is preliminary data.</text>
</comment>
<evidence type="ECO:0000313" key="2">
    <source>
        <dbReference type="Proteomes" id="UP001165205"/>
    </source>
</evidence>
<proteinExistence type="predicted"/>
<sequence length="238" mass="26919">MDKLSKATYPLLDRIFNKRDSSRRLYGLGCEKHKRTYKARADASDLEFKLQIYTNGVKARKRCRKCSNLPSYSQPDAAYHLCPEQCDGFYSINDSNNDCQLCGLLAKVIRHYHGDSSIHMQFRIEARNGYPLIITGLNYTDGPKLTQILSTDNGSPPWPRVPFIGGGSVIMDHSDDQGVYDFILECLSNCITTHEHCDARNPVSLPSRLLEVSDQNHTCRLAEPAKDQLGTYMTLSYC</sequence>
<protein>
    <submittedName>
        <fullName evidence="1">Unnamed protein product</fullName>
    </submittedName>
</protein>
<accession>A0AAN4YNF4</accession>
<dbReference type="AlphaFoldDB" id="A0AAN4YNF4"/>
<dbReference type="Proteomes" id="UP001165205">
    <property type="component" value="Unassembled WGS sequence"/>
</dbReference>